<dbReference type="GO" id="GO:0006144">
    <property type="term" value="P:purine nucleobase metabolic process"/>
    <property type="evidence" value="ECO:0007669"/>
    <property type="project" value="UniProtKB-KW"/>
</dbReference>
<comment type="catalytic activity">
    <reaction evidence="4">
        <text>(S)-ureidoglycolate = urea + glyoxylate</text>
        <dbReference type="Rhea" id="RHEA:11304"/>
        <dbReference type="ChEBI" id="CHEBI:16199"/>
        <dbReference type="ChEBI" id="CHEBI:36655"/>
        <dbReference type="ChEBI" id="CHEBI:57296"/>
        <dbReference type="EC" id="4.3.2.3"/>
    </reaction>
</comment>
<dbReference type="AlphaFoldDB" id="A0AAV5S1E8"/>
<dbReference type="InterPro" id="IPR047233">
    <property type="entry name" value="UAH_cupin"/>
</dbReference>
<dbReference type="InterPro" id="IPR007247">
    <property type="entry name" value="Ureidogly_lyase"/>
</dbReference>
<evidence type="ECO:0000256" key="1">
    <source>
        <dbReference type="ARBA" id="ARBA00011738"/>
    </source>
</evidence>
<sequence length="199" mass="21710">MELHADPLSVEAFHPYGSIISPDEEIATYTSSHGVAENNANQGTAVKLLSVSRVQNSSRAAVPHLNLFRCRTRGRISQGQSWQIAVPLLEQHPQSSQTFIPMGVDSDAVAYIVVVASALPNDASKPDMSTARAFLCRGNQAVTYGEGVWHAPMIAISQEEARTHIDFAVLIYENDSPGHPELDCVEYQLDRPIEVTVTV</sequence>
<dbReference type="SUPFAM" id="SSF51182">
    <property type="entry name" value="RmlC-like cupins"/>
    <property type="match status" value="1"/>
</dbReference>
<accession>A0AAV5S1E8</accession>
<comment type="caution">
    <text evidence="5">The sequence shown here is derived from an EMBL/GenBank/DDBJ whole genome shotgun (WGS) entry which is preliminary data.</text>
</comment>
<dbReference type="GO" id="GO:0004848">
    <property type="term" value="F:ureidoglycolate hydrolase activity"/>
    <property type="evidence" value="ECO:0007669"/>
    <property type="project" value="InterPro"/>
</dbReference>
<keyword evidence="3" id="KW-0456">Lyase</keyword>
<dbReference type="PANTHER" id="PTHR21221">
    <property type="entry name" value="UREIDOGLYCOLATE HYDROLASE"/>
    <property type="match status" value="1"/>
</dbReference>
<dbReference type="InterPro" id="IPR024060">
    <property type="entry name" value="Ureidoglycolate_lyase_dom_sf"/>
</dbReference>
<evidence type="ECO:0000313" key="5">
    <source>
        <dbReference type="EMBL" id="GMM57685.1"/>
    </source>
</evidence>
<keyword evidence="2" id="KW-0659">Purine metabolism</keyword>
<dbReference type="Pfam" id="PF04115">
    <property type="entry name" value="Ureidogly_lyase"/>
    <property type="match status" value="1"/>
</dbReference>
<dbReference type="CDD" id="cd20298">
    <property type="entry name" value="cupin_UAH"/>
    <property type="match status" value="1"/>
</dbReference>
<keyword evidence="6" id="KW-1185">Reference proteome</keyword>
<gene>
    <name evidence="5" type="ORF">DAKH74_043010</name>
</gene>
<dbReference type="Proteomes" id="UP001377567">
    <property type="component" value="Unassembled WGS sequence"/>
</dbReference>
<comment type="subunit">
    <text evidence="1">Homodimer.</text>
</comment>
<organism evidence="5 6">
    <name type="scientific">Maudiozyma humilis</name>
    <name type="common">Sour dough yeast</name>
    <name type="synonym">Kazachstania humilis</name>
    <dbReference type="NCBI Taxonomy" id="51915"/>
    <lineage>
        <taxon>Eukaryota</taxon>
        <taxon>Fungi</taxon>
        <taxon>Dikarya</taxon>
        <taxon>Ascomycota</taxon>
        <taxon>Saccharomycotina</taxon>
        <taxon>Saccharomycetes</taxon>
        <taxon>Saccharomycetales</taxon>
        <taxon>Saccharomycetaceae</taxon>
        <taxon>Maudiozyma</taxon>
    </lineage>
</organism>
<protein>
    <submittedName>
        <fullName evidence="5">Ureidoglycolate hydrolase</fullName>
    </submittedName>
</protein>
<keyword evidence="5" id="KW-0378">Hydrolase</keyword>
<evidence type="ECO:0000256" key="4">
    <source>
        <dbReference type="ARBA" id="ARBA00047684"/>
    </source>
</evidence>
<dbReference type="PANTHER" id="PTHR21221:SF1">
    <property type="entry name" value="UREIDOGLYCOLATE LYASE"/>
    <property type="match status" value="1"/>
</dbReference>
<evidence type="ECO:0000313" key="6">
    <source>
        <dbReference type="Proteomes" id="UP001377567"/>
    </source>
</evidence>
<dbReference type="EMBL" id="BTGD01000013">
    <property type="protein sequence ID" value="GMM57685.1"/>
    <property type="molecule type" value="Genomic_DNA"/>
</dbReference>
<dbReference type="InterPro" id="IPR011051">
    <property type="entry name" value="RmlC_Cupin_sf"/>
</dbReference>
<proteinExistence type="predicted"/>
<evidence type="ECO:0000256" key="2">
    <source>
        <dbReference type="ARBA" id="ARBA00022631"/>
    </source>
</evidence>
<dbReference type="GO" id="GO:0000256">
    <property type="term" value="P:allantoin catabolic process"/>
    <property type="evidence" value="ECO:0007669"/>
    <property type="project" value="InterPro"/>
</dbReference>
<dbReference type="GO" id="GO:0050385">
    <property type="term" value="F:ureidoglycolate lyase activity"/>
    <property type="evidence" value="ECO:0007669"/>
    <property type="project" value="UniProtKB-EC"/>
</dbReference>
<evidence type="ECO:0000256" key="3">
    <source>
        <dbReference type="ARBA" id="ARBA00023239"/>
    </source>
</evidence>
<reference evidence="5 6" key="1">
    <citation type="journal article" date="2023" name="Elife">
        <title>Identification of key yeast species and microbe-microbe interactions impacting larval growth of Drosophila in the wild.</title>
        <authorList>
            <person name="Mure A."/>
            <person name="Sugiura Y."/>
            <person name="Maeda R."/>
            <person name="Honda K."/>
            <person name="Sakurai N."/>
            <person name="Takahashi Y."/>
            <person name="Watada M."/>
            <person name="Katoh T."/>
            <person name="Gotoh A."/>
            <person name="Gotoh Y."/>
            <person name="Taniguchi I."/>
            <person name="Nakamura K."/>
            <person name="Hayashi T."/>
            <person name="Katayama T."/>
            <person name="Uemura T."/>
            <person name="Hattori Y."/>
        </authorList>
    </citation>
    <scope>NUCLEOTIDE SEQUENCE [LARGE SCALE GENOMIC DNA]</scope>
    <source>
        <strain evidence="5 6">KH-74</strain>
    </source>
</reference>
<dbReference type="Gene3D" id="2.60.120.480">
    <property type="entry name" value="Ureidoglycolate hydrolase"/>
    <property type="match status" value="1"/>
</dbReference>
<name>A0AAV5S1E8_MAUHU</name>